<dbReference type="KEGG" id="sauh:SU9_031825"/>
<dbReference type="HOGENOM" id="CLU_2865725_0_0_11"/>
<evidence type="ECO:0000313" key="5">
    <source>
        <dbReference type="Proteomes" id="UP000009036"/>
    </source>
</evidence>
<dbReference type="Proteomes" id="UP000009036">
    <property type="component" value="Chromosome"/>
</dbReference>
<proteinExistence type="predicted"/>
<evidence type="ECO:0000313" key="4">
    <source>
        <dbReference type="EMBL" id="QTZ95486.1"/>
    </source>
</evidence>
<evidence type="ECO:0000256" key="2">
    <source>
        <dbReference type="SAM" id="Phobius"/>
    </source>
</evidence>
<dbReference type="EMBL" id="AJGV01000210">
    <property type="protein sequence ID" value="EJJ02701.1"/>
    <property type="molecule type" value="Genomic_DNA"/>
</dbReference>
<protein>
    <submittedName>
        <fullName evidence="3">Uncharacterized protein</fullName>
    </submittedName>
</protein>
<reference evidence="3" key="1">
    <citation type="journal article" date="2012" name="J. Bacteriol.">
        <title>Genome Sequence of Streptomyces auratus Strain AGR0001, a Phoslactomycin-Producing Actinomycete.</title>
        <authorList>
            <person name="Han X."/>
            <person name="Li M."/>
            <person name="Ding Z."/>
            <person name="Zhao J."/>
            <person name="Ji K."/>
            <person name="Wen M."/>
            <person name="Lu T."/>
        </authorList>
    </citation>
    <scope>NUCLEOTIDE SEQUENCE [LARGE SCALE GENOMIC DNA]</scope>
    <source>
        <strain evidence="3">AGR0001</strain>
    </source>
</reference>
<accession>J1ZML4</accession>
<dbReference type="RefSeq" id="WP_006608013.1">
    <property type="nucleotide sequence ID" value="NZ_CP072931.1"/>
</dbReference>
<dbReference type="PATRIC" id="fig|1160718.3.peg.6583"/>
<feature type="compositionally biased region" description="Gly residues" evidence="1">
    <location>
        <begin position="1"/>
        <end position="17"/>
    </location>
</feature>
<keyword evidence="2" id="KW-0812">Transmembrane</keyword>
<organism evidence="3">
    <name type="scientific">Streptomyces auratus AGR0001</name>
    <dbReference type="NCBI Taxonomy" id="1160718"/>
    <lineage>
        <taxon>Bacteria</taxon>
        <taxon>Bacillati</taxon>
        <taxon>Actinomycetota</taxon>
        <taxon>Actinomycetes</taxon>
        <taxon>Kitasatosporales</taxon>
        <taxon>Streptomycetaceae</taxon>
        <taxon>Streptomyces</taxon>
    </lineage>
</organism>
<feature type="transmembrane region" description="Helical" evidence="2">
    <location>
        <begin position="44"/>
        <end position="63"/>
    </location>
</feature>
<name>J1ZML4_9ACTN</name>
<keyword evidence="2" id="KW-0472">Membrane</keyword>
<keyword evidence="5" id="KW-1185">Reference proteome</keyword>
<feature type="region of interest" description="Disordered" evidence="1">
    <location>
        <begin position="1"/>
        <end position="36"/>
    </location>
</feature>
<reference evidence="4" key="2">
    <citation type="submission" date="2021-04" db="EMBL/GenBank/DDBJ databases">
        <authorList>
            <person name="Wen M.-L."/>
            <person name="Han X.-L."/>
            <person name="Xiong J."/>
        </authorList>
    </citation>
    <scope>NUCLEOTIDE SEQUENCE</scope>
    <source>
        <strain evidence="4">AGR0001</strain>
    </source>
</reference>
<evidence type="ECO:0000313" key="3">
    <source>
        <dbReference type="EMBL" id="EJJ02701.1"/>
    </source>
</evidence>
<evidence type="ECO:0000256" key="1">
    <source>
        <dbReference type="SAM" id="MobiDB-lite"/>
    </source>
</evidence>
<dbReference type="EMBL" id="CP072931">
    <property type="protein sequence ID" value="QTZ95486.1"/>
    <property type="molecule type" value="Genomic_DNA"/>
</dbReference>
<gene>
    <name evidence="4" type="ORF">SU9_031825</name>
    <name evidence="3" type="ORF">SU9_32553</name>
</gene>
<dbReference type="STRING" id="1160718.SU9_32553"/>
<dbReference type="AlphaFoldDB" id="J1ZML4"/>
<sequence>MSDGGDNGSNGDGGYGGDSYDSGPAWQPSRSSSGASDWGVLRRAMRWETFALVLFLVVLAVVAS</sequence>
<dbReference type="eggNOG" id="ENOG50326W0">
    <property type="taxonomic scope" value="Bacteria"/>
</dbReference>
<keyword evidence="2" id="KW-1133">Transmembrane helix</keyword>